<keyword evidence="2" id="KW-1133">Transmembrane helix</keyword>
<proteinExistence type="predicted"/>
<gene>
    <name evidence="4" type="ORF">F4827_003247</name>
</gene>
<accession>A0A7W9WTJ1</accession>
<dbReference type="PANTHER" id="PTHR38033">
    <property type="entry name" value="MEMBRANE PROTEIN-RELATED"/>
    <property type="match status" value="1"/>
</dbReference>
<evidence type="ECO:0000256" key="2">
    <source>
        <dbReference type="SAM" id="Phobius"/>
    </source>
</evidence>
<name>A0A7W9WTJ1_9BURK</name>
<dbReference type="Pfam" id="PF09850">
    <property type="entry name" value="DotU"/>
    <property type="match status" value="1"/>
</dbReference>
<dbReference type="PANTHER" id="PTHR38033:SF1">
    <property type="entry name" value="DOTU FAMILY TYPE IV_VI SECRETION SYSTEM PROTEIN"/>
    <property type="match status" value="1"/>
</dbReference>
<dbReference type="InterPro" id="IPR017732">
    <property type="entry name" value="T4/T6SS_DotU"/>
</dbReference>
<keyword evidence="2" id="KW-0812">Transmembrane</keyword>
<dbReference type="EMBL" id="JACHBW010000008">
    <property type="protein sequence ID" value="MBB6103392.1"/>
    <property type="molecule type" value="Genomic_DNA"/>
</dbReference>
<reference evidence="4 5" key="1">
    <citation type="submission" date="2020-08" db="EMBL/GenBank/DDBJ databases">
        <title>Above-ground endophytic microbial communities from plants in different locations in the United States.</title>
        <authorList>
            <person name="Frank C."/>
        </authorList>
    </citation>
    <scope>NUCLEOTIDE SEQUENCE [LARGE SCALE GENOMIC DNA]</scope>
    <source>
        <strain evidence="4 5">WP4_2_2</strain>
    </source>
</reference>
<dbReference type="InterPro" id="IPR038522">
    <property type="entry name" value="T4/T6SS_DotU_sf"/>
</dbReference>
<protein>
    <submittedName>
        <fullName evidence="4">Type IV/VI secretion system ImpK/VasF family protein</fullName>
    </submittedName>
</protein>
<evidence type="ECO:0000259" key="3">
    <source>
        <dbReference type="Pfam" id="PF09850"/>
    </source>
</evidence>
<evidence type="ECO:0000313" key="4">
    <source>
        <dbReference type="EMBL" id="MBB6103392.1"/>
    </source>
</evidence>
<feature type="domain" description="Type IV / VI secretion system DotU" evidence="3">
    <location>
        <begin position="65"/>
        <end position="268"/>
    </location>
</feature>
<feature type="region of interest" description="Disordered" evidence="1">
    <location>
        <begin position="302"/>
        <end position="352"/>
    </location>
</feature>
<feature type="compositionally biased region" description="Low complexity" evidence="1">
    <location>
        <begin position="302"/>
        <end position="322"/>
    </location>
</feature>
<feature type="transmembrane region" description="Helical" evidence="2">
    <location>
        <begin position="253"/>
        <end position="274"/>
    </location>
</feature>
<dbReference type="Gene3D" id="1.25.40.590">
    <property type="entry name" value="Type IV / VI secretion system, DotU"/>
    <property type="match status" value="1"/>
</dbReference>
<organism evidence="4 5">
    <name type="scientific">Paraburkholderia bannensis</name>
    <dbReference type="NCBI Taxonomy" id="765414"/>
    <lineage>
        <taxon>Bacteria</taxon>
        <taxon>Pseudomonadati</taxon>
        <taxon>Pseudomonadota</taxon>
        <taxon>Betaproteobacteria</taxon>
        <taxon>Burkholderiales</taxon>
        <taxon>Burkholderiaceae</taxon>
        <taxon>Paraburkholderia</taxon>
    </lineage>
</organism>
<dbReference type="Proteomes" id="UP000571554">
    <property type="component" value="Unassembled WGS sequence"/>
</dbReference>
<sequence>MSEAADSNIQRSPLSRAFVGAFMQAQTARSRIAAQFAVAKLDVDEIAAFDAANESADGAEDVHADAHADIANVANALPASAQGGDIADLLATQLQAVTRKLARDAMAWTGAAGEADIAAAQFAFVALLDELLVFSDWPGASAWEAQPLEARIFGTRSAGERVPDAIETLLAQRDPGRRDLANVYLACLELGFKGKLRGETGAMRLDQLRHALFGFAMQRDPDPARIATPLDEAALPPREPRMLTQMFPDRARFVLLVLGGCAALLGASHAIWWYETAPVRVALAQFEAVSVADAQSMDSRASGAVAPGVAPPAGNNGNSGNSGNSGGAARGTASPVSPVSPGGNPAQPRNTVFSGAVMPLRVSVETPLATQALATDAGAQP</sequence>
<feature type="compositionally biased region" description="Low complexity" evidence="1">
    <location>
        <begin position="330"/>
        <end position="343"/>
    </location>
</feature>
<dbReference type="AlphaFoldDB" id="A0A7W9WTJ1"/>
<evidence type="ECO:0000256" key="1">
    <source>
        <dbReference type="SAM" id="MobiDB-lite"/>
    </source>
</evidence>
<dbReference type="NCBIfam" id="TIGR03349">
    <property type="entry name" value="IV_VI_DotU"/>
    <property type="match status" value="1"/>
</dbReference>
<dbReference type="RefSeq" id="WP_221303698.1">
    <property type="nucleotide sequence ID" value="NZ_JACHBW010000008.1"/>
</dbReference>
<evidence type="ECO:0000313" key="5">
    <source>
        <dbReference type="Proteomes" id="UP000571554"/>
    </source>
</evidence>
<comment type="caution">
    <text evidence="4">The sequence shown here is derived from an EMBL/GenBank/DDBJ whole genome shotgun (WGS) entry which is preliminary data.</text>
</comment>
<keyword evidence="5" id="KW-1185">Reference proteome</keyword>
<keyword evidence="2" id="KW-0472">Membrane</keyword>